<dbReference type="Pfam" id="PF02042">
    <property type="entry name" value="RWP-RK"/>
    <property type="match status" value="1"/>
</dbReference>
<evidence type="ECO:0000256" key="6">
    <source>
        <dbReference type="ARBA" id="ARBA00023242"/>
    </source>
</evidence>
<feature type="domain" description="RWP-RK" evidence="7">
    <location>
        <begin position="5"/>
        <end position="89"/>
    </location>
</feature>
<evidence type="ECO:0000256" key="4">
    <source>
        <dbReference type="ARBA" id="ARBA00023125"/>
    </source>
</evidence>
<evidence type="ECO:0000259" key="7">
    <source>
        <dbReference type="PROSITE" id="PS51519"/>
    </source>
</evidence>
<comment type="caution">
    <text evidence="8">The sequence shown here is derived from an EMBL/GenBank/DDBJ whole genome shotgun (WGS) entry which is preliminary data.</text>
</comment>
<comment type="function">
    <text evidence="1">Putative transcription factor.</text>
</comment>
<reference evidence="8 9" key="1">
    <citation type="submission" date="2024-03" db="EMBL/GenBank/DDBJ databases">
        <title>The Acrasis kona genome and developmental transcriptomes reveal deep origins of eukaryotic multicellular pathways.</title>
        <authorList>
            <person name="Sheikh S."/>
            <person name="Fu C.-J."/>
            <person name="Brown M.W."/>
            <person name="Baldauf S.L."/>
        </authorList>
    </citation>
    <scope>NUCLEOTIDE SEQUENCE [LARGE SCALE GENOMIC DNA]</scope>
    <source>
        <strain evidence="8 9">ATCC MYA-3509</strain>
    </source>
</reference>
<proteinExistence type="predicted"/>
<organism evidence="8 9">
    <name type="scientific">Acrasis kona</name>
    <dbReference type="NCBI Taxonomy" id="1008807"/>
    <lineage>
        <taxon>Eukaryota</taxon>
        <taxon>Discoba</taxon>
        <taxon>Heterolobosea</taxon>
        <taxon>Tetramitia</taxon>
        <taxon>Eutetramitia</taxon>
        <taxon>Acrasidae</taxon>
        <taxon>Acrasis</taxon>
    </lineage>
</organism>
<dbReference type="AlphaFoldDB" id="A0AAW2Z8L8"/>
<dbReference type="GO" id="GO:0003700">
    <property type="term" value="F:DNA-binding transcription factor activity"/>
    <property type="evidence" value="ECO:0007669"/>
    <property type="project" value="InterPro"/>
</dbReference>
<accession>A0AAW2Z8L8</accession>
<keyword evidence="4" id="KW-0238">DNA-binding</keyword>
<evidence type="ECO:0000313" key="9">
    <source>
        <dbReference type="Proteomes" id="UP001431209"/>
    </source>
</evidence>
<dbReference type="PANTHER" id="PTHR46373">
    <property type="entry name" value="PROTEIN RKD4"/>
    <property type="match status" value="1"/>
</dbReference>
<dbReference type="PANTHER" id="PTHR46373:SF2">
    <property type="entry name" value="RWP-RK DOMAIN-CONTAINING PROTEIN"/>
    <property type="match status" value="1"/>
</dbReference>
<keyword evidence="6" id="KW-0539">Nucleus</keyword>
<evidence type="ECO:0000256" key="1">
    <source>
        <dbReference type="ARBA" id="ARBA00004049"/>
    </source>
</evidence>
<dbReference type="EMBL" id="JAOPGA020001164">
    <property type="protein sequence ID" value="KAL0485765.1"/>
    <property type="molecule type" value="Genomic_DNA"/>
</dbReference>
<protein>
    <submittedName>
        <fullName evidence="8">RKD1</fullName>
    </submittedName>
</protein>
<gene>
    <name evidence="8" type="ORF">AKO1_003252</name>
</gene>
<keyword evidence="3" id="KW-0175">Coiled coil</keyword>
<sequence length="155" mass="17624">MCSHDCCTLESESNSSTKPDRFTFHDIQNQFSFPISEAAKNLRISESFLKKTCRRLNINRWPYRRLSSLQKHVVADRRGCPKRESLLISIIEEIEALKNPSTASTKVLINSAQNRSKMREKIKKSNTLKPSCDLVIGLQLDVKEVVSILSQGTSK</sequence>
<evidence type="ECO:0000313" key="8">
    <source>
        <dbReference type="EMBL" id="KAL0485765.1"/>
    </source>
</evidence>
<keyword evidence="2" id="KW-0805">Transcription regulation</keyword>
<keyword evidence="9" id="KW-1185">Reference proteome</keyword>
<dbReference type="InterPro" id="IPR003035">
    <property type="entry name" value="RWP-RK_dom"/>
</dbReference>
<evidence type="ECO:0000256" key="2">
    <source>
        <dbReference type="ARBA" id="ARBA00023015"/>
    </source>
</evidence>
<dbReference type="PROSITE" id="PS51519">
    <property type="entry name" value="RWP_RK"/>
    <property type="match status" value="1"/>
</dbReference>
<dbReference type="GO" id="GO:0003677">
    <property type="term" value="F:DNA binding"/>
    <property type="evidence" value="ECO:0007669"/>
    <property type="project" value="UniProtKB-KW"/>
</dbReference>
<dbReference type="Proteomes" id="UP001431209">
    <property type="component" value="Unassembled WGS sequence"/>
</dbReference>
<evidence type="ECO:0000256" key="5">
    <source>
        <dbReference type="ARBA" id="ARBA00023163"/>
    </source>
</evidence>
<evidence type="ECO:0000256" key="3">
    <source>
        <dbReference type="ARBA" id="ARBA00023054"/>
    </source>
</evidence>
<keyword evidence="5" id="KW-0804">Transcription</keyword>
<name>A0AAW2Z8L8_9EUKA</name>
<dbReference type="InterPro" id="IPR044607">
    <property type="entry name" value="RKD-like"/>
</dbReference>